<organism evidence="1 2">
    <name type="scientific">Phormidium yuhuli AB48</name>
    <dbReference type="NCBI Taxonomy" id="2940671"/>
    <lineage>
        <taxon>Bacteria</taxon>
        <taxon>Bacillati</taxon>
        <taxon>Cyanobacteriota</taxon>
        <taxon>Cyanophyceae</taxon>
        <taxon>Oscillatoriophycideae</taxon>
        <taxon>Oscillatoriales</taxon>
        <taxon>Oscillatoriaceae</taxon>
        <taxon>Phormidium</taxon>
        <taxon>Phormidium yuhuli</taxon>
    </lineage>
</organism>
<protein>
    <submittedName>
        <fullName evidence="1">Uncharacterized protein</fullName>
    </submittedName>
</protein>
<gene>
    <name evidence="1" type="ORF">NEA10_02945</name>
</gene>
<reference evidence="1" key="1">
    <citation type="submission" date="2022-06" db="EMBL/GenBank/DDBJ databases">
        <title>Genome sequence of Phormidium yuhuli AB48 isolated from an industrial photobioreactor environment.</title>
        <authorList>
            <person name="Qiu Y."/>
            <person name="Noonan A.J.C."/>
            <person name="Dofher K."/>
            <person name="Koch M."/>
            <person name="Kieft B."/>
            <person name="Lin X."/>
            <person name="Ziels R.M."/>
            <person name="Hallam S.J."/>
        </authorList>
    </citation>
    <scope>NUCLEOTIDE SEQUENCE</scope>
    <source>
        <strain evidence="1">AB48</strain>
    </source>
</reference>
<keyword evidence="2" id="KW-1185">Reference proteome</keyword>
<dbReference type="Proteomes" id="UP001056708">
    <property type="component" value="Chromosome"/>
</dbReference>
<evidence type="ECO:0000313" key="1">
    <source>
        <dbReference type="EMBL" id="USR91701.1"/>
    </source>
</evidence>
<dbReference type="RefSeq" id="WP_252663731.1">
    <property type="nucleotide sequence ID" value="NZ_CP098611.1"/>
</dbReference>
<dbReference type="EMBL" id="CP098611">
    <property type="protein sequence ID" value="USR91701.1"/>
    <property type="molecule type" value="Genomic_DNA"/>
</dbReference>
<evidence type="ECO:0000313" key="2">
    <source>
        <dbReference type="Proteomes" id="UP001056708"/>
    </source>
</evidence>
<sequence>MIWVNTMTREKTSLLIANLGTSDLTVQLPSSSDYLPVGFARDEPNLMKTVQDLSEIRQTRWNQRQQLICESLCSQLGVSFDTRYRFSVRELTQHLLSAYQENPDFWNPRLRPGRFWGIVKTAVEQFKVERIYCFVTDQTPPHRDDTIYLFEILKIWLETQIPNCPKIEKVVIPKGVAAVDQDGLFDVYYQVLNRECDRHCTTLISIKGGTPQMQTALRVQAISSQIERQIYLEPELQAKLILEGEPSPCRRVSYWRYQRTMKYQTVKQLLQRWDFDGARVVLSDWKETLATLESSQTENGEALNASRELVDVNVRALGTAVALMNLDTRGAKREHENRLDAISELANQYSYPQNSLYRLLNLHTQCCLFWQLDRMAEFLIRVGLFYEETIHDLFRQLDPKNGHFYFNRVNYPDDWYLKTNQVVNYPQLAHRFYQLECGMGNSSLVRKVKEQHCLVKGSWKKPLRGLFKLPGRPTKRNFLQALIEVQDKVIQKKAVGDMMAAMQALDYWCVKRNQIIHGAKGISKSRLLEVLQEDRQREGDQSSMNGDIQATIGVACQPDEICDRMTQIITSAFAIVNSALPEPRLVPLPEGTTIASPSEPFYLYSDIRKWVSDRLDDDVQ</sequence>
<name>A0ABY5ASF7_9CYAN</name>
<proteinExistence type="predicted"/>
<accession>A0ABY5ASF7</accession>